<dbReference type="Proteomes" id="UP000468766">
    <property type="component" value="Unassembled WGS sequence"/>
</dbReference>
<sequence>MLKQWMPKILKAIGIVVLLWGFYAGFQVLGTLDEVKAELGITEEVMMEASARGEEAVAELEALIDDDEALRELATLMWFYIMAGVMGFVLFFGGAYLLQKAWDEPEGTA</sequence>
<evidence type="ECO:0000313" key="3">
    <source>
        <dbReference type="Proteomes" id="UP000468766"/>
    </source>
</evidence>
<keyword evidence="3" id="KW-1185">Reference proteome</keyword>
<evidence type="ECO:0000313" key="2">
    <source>
        <dbReference type="EMBL" id="KAB2951804.1"/>
    </source>
</evidence>
<reference evidence="2 3" key="1">
    <citation type="submission" date="2019-10" db="EMBL/GenBank/DDBJ databases">
        <title>Whole-genome sequence of the extremophile Heliorestis acidaminivorans DSM 24790.</title>
        <authorList>
            <person name="Kyndt J.A."/>
            <person name="Meyer T.E."/>
        </authorList>
    </citation>
    <scope>NUCLEOTIDE SEQUENCE [LARGE SCALE GENOMIC DNA]</scope>
    <source>
        <strain evidence="2 3">DSM 24790</strain>
    </source>
</reference>
<feature type="transmembrane region" description="Helical" evidence="1">
    <location>
        <begin position="77"/>
        <end position="98"/>
    </location>
</feature>
<gene>
    <name evidence="2" type="ORF">F9B85_10965</name>
</gene>
<dbReference type="AlphaFoldDB" id="A0A6I0EX82"/>
<keyword evidence="1" id="KW-1133">Transmembrane helix</keyword>
<keyword evidence="1" id="KW-0812">Transmembrane</keyword>
<accession>A0A6I0EX82</accession>
<keyword evidence="1" id="KW-0472">Membrane</keyword>
<dbReference type="OrthoDB" id="9848342at2"/>
<evidence type="ECO:0000256" key="1">
    <source>
        <dbReference type="SAM" id="Phobius"/>
    </source>
</evidence>
<protein>
    <submittedName>
        <fullName evidence="2">Uncharacterized protein</fullName>
    </submittedName>
</protein>
<comment type="caution">
    <text evidence="2">The sequence shown here is derived from an EMBL/GenBank/DDBJ whole genome shotgun (WGS) entry which is preliminary data.</text>
</comment>
<name>A0A6I0EX82_9FIRM</name>
<organism evidence="2 3">
    <name type="scientific">Heliorestis acidaminivorans</name>
    <dbReference type="NCBI Taxonomy" id="553427"/>
    <lineage>
        <taxon>Bacteria</taxon>
        <taxon>Bacillati</taxon>
        <taxon>Bacillota</taxon>
        <taxon>Clostridia</taxon>
        <taxon>Eubacteriales</taxon>
        <taxon>Heliobacteriaceae</taxon>
        <taxon>Heliorestis</taxon>
    </lineage>
</organism>
<proteinExistence type="predicted"/>
<dbReference type="RefSeq" id="WP_151620859.1">
    <property type="nucleotide sequence ID" value="NZ_WBXO01000009.1"/>
</dbReference>
<dbReference type="EMBL" id="WBXO01000009">
    <property type="protein sequence ID" value="KAB2951804.1"/>
    <property type="molecule type" value="Genomic_DNA"/>
</dbReference>
<feature type="transmembrane region" description="Helical" evidence="1">
    <location>
        <begin position="12"/>
        <end position="30"/>
    </location>
</feature>